<comment type="caution">
    <text evidence="1">The sequence shown here is derived from an EMBL/GenBank/DDBJ whole genome shotgun (WGS) entry which is preliminary data.</text>
</comment>
<reference evidence="2" key="1">
    <citation type="journal article" date="2019" name="Int. J. Syst. Evol. Microbiol.">
        <title>The Global Catalogue of Microorganisms (GCM) 10K type strain sequencing project: providing services to taxonomists for standard genome sequencing and annotation.</title>
        <authorList>
            <consortium name="The Broad Institute Genomics Platform"/>
            <consortium name="The Broad Institute Genome Sequencing Center for Infectious Disease"/>
            <person name="Wu L."/>
            <person name="Ma J."/>
        </authorList>
    </citation>
    <scope>NUCLEOTIDE SEQUENCE [LARGE SCALE GENOMIC DNA]</scope>
    <source>
        <strain evidence="2">KCTC 42423</strain>
    </source>
</reference>
<name>A0ABW5N3L6_9FLAO</name>
<protein>
    <recommendedName>
        <fullName evidence="3">Hypervirulence associated protein TUDOR domain-containing protein</fullName>
    </recommendedName>
</protein>
<evidence type="ECO:0000313" key="2">
    <source>
        <dbReference type="Proteomes" id="UP001597459"/>
    </source>
</evidence>
<organism evidence="1 2">
    <name type="scientific">Aquimarina hainanensis</name>
    <dbReference type="NCBI Taxonomy" id="1578017"/>
    <lineage>
        <taxon>Bacteria</taxon>
        <taxon>Pseudomonadati</taxon>
        <taxon>Bacteroidota</taxon>
        <taxon>Flavobacteriia</taxon>
        <taxon>Flavobacteriales</taxon>
        <taxon>Flavobacteriaceae</taxon>
        <taxon>Aquimarina</taxon>
    </lineage>
</organism>
<sequence length="52" mass="5694">MAGKIIKTCKKYNETAESITWNATNGNIELTTTKKISMKGENGGVKFTKKGK</sequence>
<proteinExistence type="predicted"/>
<keyword evidence="2" id="KW-1185">Reference proteome</keyword>
<accession>A0ABW5N3L6</accession>
<dbReference type="Proteomes" id="UP001597459">
    <property type="component" value="Unassembled WGS sequence"/>
</dbReference>
<gene>
    <name evidence="1" type="ORF">ACFSTE_02560</name>
</gene>
<evidence type="ECO:0000313" key="1">
    <source>
        <dbReference type="EMBL" id="MFD2589694.1"/>
    </source>
</evidence>
<evidence type="ECO:0008006" key="3">
    <source>
        <dbReference type="Google" id="ProtNLM"/>
    </source>
</evidence>
<dbReference type="RefSeq" id="WP_378258353.1">
    <property type="nucleotide sequence ID" value="NZ_JBHSJV010000001.1"/>
</dbReference>
<dbReference type="EMBL" id="JBHULX010000001">
    <property type="protein sequence ID" value="MFD2589694.1"/>
    <property type="molecule type" value="Genomic_DNA"/>
</dbReference>